<proteinExistence type="predicted"/>
<dbReference type="InterPro" id="IPR022998">
    <property type="entry name" value="ThiamineP_synth_TenI"/>
</dbReference>
<dbReference type="Pfam" id="PF02581">
    <property type="entry name" value="TMP-TENI"/>
    <property type="match status" value="1"/>
</dbReference>
<dbReference type="EMBL" id="CZQD01000021">
    <property type="protein sequence ID" value="CUS56336.1"/>
    <property type="molecule type" value="Genomic_DNA"/>
</dbReference>
<dbReference type="PANTHER" id="PTHR20857:SF15">
    <property type="entry name" value="THIAMINE-PHOSPHATE SYNTHASE"/>
    <property type="match status" value="1"/>
</dbReference>
<evidence type="ECO:0000256" key="2">
    <source>
        <dbReference type="ARBA" id="ARBA00022977"/>
    </source>
</evidence>
<dbReference type="SUPFAM" id="SSF51391">
    <property type="entry name" value="Thiamin phosphate synthase"/>
    <property type="match status" value="1"/>
</dbReference>
<sequence length="395" mass="42436">MESWGSSRRLAILASRAKWGPAGSSTGGMHIRPVTSSPCSRATRSSASTSLGATPAFCGSSPVFTIRVRFKPDFCSALASSRQSFGRSSVSMTNRFTASSDLFDCKGPISRNSRSGSARRISQCWNASCTRFSPKTRCPAARISSSAASDWVFVTATSMGGVSAIAARSPRISARRLAIPGKSVSVILMAQKPQDEPRRKLISAARRSRRHLPSWLPPALFLTDPQRTPDPVSVAENLPAGWGILYRHFGARHSVWQARQLADIANKRGLALLVSADPDLAIEVGAAGVHWPYARRHEARKWRDRFDLMSISAHGRAELQKIDARVFDAALVSTVFPSNSPSAAAPMGPHTLRCLSRQSALPIYGLGGINSRNAASISDAAGLAAIEGIRDPFRS</sequence>
<evidence type="ECO:0000256" key="3">
    <source>
        <dbReference type="SAM" id="MobiDB-lite"/>
    </source>
</evidence>
<feature type="domain" description="Thiamine phosphate synthase/TenI" evidence="4">
    <location>
        <begin position="250"/>
        <end position="389"/>
    </location>
</feature>
<feature type="region of interest" description="Disordered" evidence="3">
    <location>
        <begin position="19"/>
        <end position="41"/>
    </location>
</feature>
<dbReference type="Gene3D" id="3.20.20.70">
    <property type="entry name" value="Aldolase class I"/>
    <property type="match status" value="1"/>
</dbReference>
<evidence type="ECO:0000259" key="4">
    <source>
        <dbReference type="Pfam" id="PF02581"/>
    </source>
</evidence>
<gene>
    <name evidence="5" type="ORF">MGWOODY_Hyp1208</name>
</gene>
<dbReference type="EC" id="2.5.1.3" evidence="5"/>
<dbReference type="GO" id="GO:0005737">
    <property type="term" value="C:cytoplasm"/>
    <property type="evidence" value="ECO:0007669"/>
    <property type="project" value="TreeGrafter"/>
</dbReference>
<dbReference type="CDD" id="cd00564">
    <property type="entry name" value="TMP_TenI"/>
    <property type="match status" value="1"/>
</dbReference>
<comment type="pathway">
    <text evidence="1">Cofactor biosynthesis; thiamine diphosphate biosynthesis.</text>
</comment>
<keyword evidence="5" id="KW-0808">Transferase</keyword>
<protein>
    <submittedName>
        <fullName evidence="5">Thiamin-phosphate pyrophosphorylase</fullName>
        <ecNumber evidence="5">2.5.1.3</ecNumber>
    </submittedName>
</protein>
<name>A0A170PTE3_9ZZZZ</name>
<keyword evidence="2" id="KW-0784">Thiamine biosynthesis</keyword>
<evidence type="ECO:0000256" key="1">
    <source>
        <dbReference type="ARBA" id="ARBA00004948"/>
    </source>
</evidence>
<reference evidence="5" key="1">
    <citation type="submission" date="2015-10" db="EMBL/GenBank/DDBJ databases">
        <authorList>
            <person name="Gilbert D.G."/>
        </authorList>
    </citation>
    <scope>NUCLEOTIDE SEQUENCE</scope>
</reference>
<organism evidence="5">
    <name type="scientific">hydrothermal vent metagenome</name>
    <dbReference type="NCBI Taxonomy" id="652676"/>
    <lineage>
        <taxon>unclassified sequences</taxon>
        <taxon>metagenomes</taxon>
        <taxon>ecological metagenomes</taxon>
    </lineage>
</organism>
<dbReference type="PANTHER" id="PTHR20857">
    <property type="entry name" value="THIAMINE-PHOSPHATE PYROPHOSPHORYLASE"/>
    <property type="match status" value="1"/>
</dbReference>
<dbReference type="InterPro" id="IPR036206">
    <property type="entry name" value="ThiamineP_synth_sf"/>
</dbReference>
<dbReference type="GO" id="GO:0004789">
    <property type="term" value="F:thiamine-phosphate diphosphorylase activity"/>
    <property type="evidence" value="ECO:0007669"/>
    <property type="project" value="UniProtKB-EC"/>
</dbReference>
<accession>A0A170PTE3</accession>
<dbReference type="GO" id="GO:0009228">
    <property type="term" value="P:thiamine biosynthetic process"/>
    <property type="evidence" value="ECO:0007669"/>
    <property type="project" value="UniProtKB-KW"/>
</dbReference>
<evidence type="ECO:0000313" key="5">
    <source>
        <dbReference type="EMBL" id="CUS56336.1"/>
    </source>
</evidence>
<dbReference type="InterPro" id="IPR013785">
    <property type="entry name" value="Aldolase_TIM"/>
</dbReference>
<dbReference type="AlphaFoldDB" id="A0A170PTE3"/>